<dbReference type="PANTHER" id="PTHR34387">
    <property type="entry name" value="SLR1258 PROTEIN"/>
    <property type="match status" value="1"/>
</dbReference>
<name>A0A2U9T2T0_9GAMM</name>
<dbReference type="Pfam" id="PF04402">
    <property type="entry name" value="SIMPL"/>
    <property type="match status" value="1"/>
</dbReference>
<accession>A0A2U9T2T0</accession>
<proteinExistence type="predicted"/>
<keyword evidence="2" id="KW-1185">Reference proteome</keyword>
<protein>
    <submittedName>
        <fullName evidence="1">Membrane protein</fullName>
    </submittedName>
</protein>
<dbReference type="Proteomes" id="UP000249447">
    <property type="component" value="Chromosome"/>
</dbReference>
<dbReference type="Gene3D" id="3.30.70.2970">
    <property type="entry name" value="Protein of unknown function (DUF541), domain 2"/>
    <property type="match status" value="1"/>
</dbReference>
<organism evidence="1 2">
    <name type="scientific">Marilutibacter maris</name>
    <dbReference type="NCBI Taxonomy" id="1605891"/>
    <lineage>
        <taxon>Bacteria</taxon>
        <taxon>Pseudomonadati</taxon>
        <taxon>Pseudomonadota</taxon>
        <taxon>Gammaproteobacteria</taxon>
        <taxon>Lysobacterales</taxon>
        <taxon>Lysobacteraceae</taxon>
        <taxon>Marilutibacter</taxon>
    </lineage>
</organism>
<evidence type="ECO:0000313" key="2">
    <source>
        <dbReference type="Proteomes" id="UP000249447"/>
    </source>
</evidence>
<dbReference type="Gene3D" id="3.30.110.170">
    <property type="entry name" value="Protein of unknown function (DUF541), domain 1"/>
    <property type="match status" value="1"/>
</dbReference>
<dbReference type="AlphaFoldDB" id="A0A2U9T2T0"/>
<dbReference type="PANTHER" id="PTHR34387:SF1">
    <property type="entry name" value="PERIPLASMIC IMMUNOGENIC PROTEIN"/>
    <property type="match status" value="1"/>
</dbReference>
<dbReference type="InterPro" id="IPR052022">
    <property type="entry name" value="26kDa_periplasmic_antigen"/>
</dbReference>
<dbReference type="KEGG" id="lmb:C9I47_1086"/>
<dbReference type="EMBL" id="CP029843">
    <property type="protein sequence ID" value="AWV06803.1"/>
    <property type="molecule type" value="Genomic_DNA"/>
</dbReference>
<reference evidence="1 2" key="1">
    <citation type="submission" date="2018-05" db="EMBL/GenBank/DDBJ databases">
        <title>The complete genome of Lysobacter maris HZ9B, a marine bacterium antagonistic against terrestrial plant pathogens.</title>
        <authorList>
            <person name="Zhang X.-Q."/>
        </authorList>
    </citation>
    <scope>NUCLEOTIDE SEQUENCE [LARGE SCALE GENOMIC DNA]</scope>
    <source>
        <strain evidence="1 2">HZ9B</strain>
    </source>
</reference>
<gene>
    <name evidence="1" type="ORF">C9I47_1086</name>
</gene>
<sequence>MNRHRLRMIRLATGQALPHPLMESNMPQSLTRPAFAAALAIALTLGALPAMTAHAQTSAPQASADGTLLSISAEAEARRVPDMATLSTGVVTQAADSNAAMRANAEQMERVVAAIRKAGIAERDVQTSGVNLHPQYQHNNDRAPTITGYQASNTVNITVRDIGKLGQVMDALVAAGANQINGPSFDVEDKESAYDEARRAAVEKAQARAGMYAKTLGLRVRRIVSISEGGDGFPRPMPMMAMARAGKMADTPIAAGESSLSVNLDIVFELGR</sequence>
<dbReference type="InterPro" id="IPR007497">
    <property type="entry name" value="SIMPL/DUF541"/>
</dbReference>
<evidence type="ECO:0000313" key="1">
    <source>
        <dbReference type="EMBL" id="AWV06803.1"/>
    </source>
</evidence>
<dbReference type="GO" id="GO:0006974">
    <property type="term" value="P:DNA damage response"/>
    <property type="evidence" value="ECO:0007669"/>
    <property type="project" value="TreeGrafter"/>
</dbReference>